<keyword evidence="2" id="KW-1185">Reference proteome</keyword>
<evidence type="ECO:0008006" key="3">
    <source>
        <dbReference type="Google" id="ProtNLM"/>
    </source>
</evidence>
<dbReference type="RefSeq" id="WP_048641610.1">
    <property type="nucleotide sequence ID" value="NZ_CP012040.1"/>
</dbReference>
<protein>
    <recommendedName>
        <fullName evidence="3">DUF4221 domain-containing protein</fullName>
    </recommendedName>
</protein>
<reference evidence="1 2" key="1">
    <citation type="submission" date="2015-07" db="EMBL/GenBank/DDBJ databases">
        <authorList>
            <person name="Kim K.M."/>
        </authorList>
    </citation>
    <scope>NUCLEOTIDE SEQUENCE [LARGE SCALE GENOMIC DNA]</scope>
    <source>
        <strain evidence="1 2">KCTC 12363</strain>
    </source>
</reference>
<gene>
    <name evidence="1" type="ORF">CA2015_1821</name>
</gene>
<evidence type="ECO:0000313" key="2">
    <source>
        <dbReference type="Proteomes" id="UP000036520"/>
    </source>
</evidence>
<dbReference type="InterPro" id="IPR025316">
    <property type="entry name" value="DUF4221"/>
</dbReference>
<proteinExistence type="predicted"/>
<dbReference type="EMBL" id="CP012040">
    <property type="protein sequence ID" value="AKP51254.1"/>
    <property type="molecule type" value="Genomic_DNA"/>
</dbReference>
<dbReference type="Pfam" id="PF13970">
    <property type="entry name" value="DUF4221"/>
    <property type="match status" value="1"/>
</dbReference>
<evidence type="ECO:0000313" key="1">
    <source>
        <dbReference type="EMBL" id="AKP51254.1"/>
    </source>
</evidence>
<organism evidence="1 2">
    <name type="scientific">Cyclobacterium amurskyense</name>
    <dbReference type="NCBI Taxonomy" id="320787"/>
    <lineage>
        <taxon>Bacteria</taxon>
        <taxon>Pseudomonadati</taxon>
        <taxon>Bacteroidota</taxon>
        <taxon>Cytophagia</taxon>
        <taxon>Cytophagales</taxon>
        <taxon>Cyclobacteriaceae</taxon>
        <taxon>Cyclobacterium</taxon>
    </lineage>
</organism>
<dbReference type="KEGG" id="camu:CA2015_1821"/>
<dbReference type="OrthoDB" id="833511at2"/>
<sequence length="377" mass="43052">MKKSFIIVLCGLLVYCGEKNEGKVNVPLEIHFTLDTLLIDPVDEFLYLNAGLQVAALDEKKQYLYNFNPNDYTLEKIDLNKGILADKLPFEKEGPNGVGGMVFGLNLISSNSIAFMGYMNVGLFDLEGSKRSEFTFNDKAFAGDKMAESESFQFLSNQMVDLHTMIGLIRDNSEKTYALGILNTETQSLTKVPLPFEALENFRFRLSSPSRIQMSSPTVTISKHQESYIISNEISNSILIYDNDSLLQIDYQSKLTADKKTGKYNHDFENEEAFKQTSLDMRREINFMAPLWDEEKQLFYRFSHKIIKIGKDVENYQDTESAVYLTVFDPDFNVIAASLVEALNTPPGYHFVKDGKIWMYINRQDEMGFVQLTVDIE</sequence>
<accession>A0A0H4PAM0</accession>
<name>A0A0H4PAM0_9BACT</name>
<dbReference type="AlphaFoldDB" id="A0A0H4PAM0"/>
<dbReference type="Proteomes" id="UP000036520">
    <property type="component" value="Chromosome"/>
</dbReference>